<evidence type="ECO:0000256" key="4">
    <source>
        <dbReference type="ARBA" id="ARBA00022679"/>
    </source>
</evidence>
<protein>
    <recommendedName>
        <fullName evidence="5">phosphoethanolamine N-methyltransferase</fullName>
        <ecNumber evidence="5">2.1.1.103</ecNumber>
    </recommendedName>
</protein>
<dbReference type="InterPro" id="IPR041698">
    <property type="entry name" value="Methyltransf_25"/>
</dbReference>
<dbReference type="AlphaFoldDB" id="A0A1L9RF00"/>
<keyword evidence="3" id="KW-0489">Methyltransferase</keyword>
<evidence type="ECO:0000256" key="8">
    <source>
        <dbReference type="ARBA" id="ARBA00047841"/>
    </source>
</evidence>
<dbReference type="EMBL" id="KV878214">
    <property type="protein sequence ID" value="OJJ33484.1"/>
    <property type="molecule type" value="Genomic_DNA"/>
</dbReference>
<dbReference type="PANTHER" id="PTHR44307:SF2">
    <property type="entry name" value="PHOSPHOETHANOLAMINE METHYLTRANSFERASE ISOFORM X1"/>
    <property type="match status" value="1"/>
</dbReference>
<proteinExistence type="predicted"/>
<evidence type="ECO:0000256" key="2">
    <source>
        <dbReference type="ARBA" id="ARBA00005189"/>
    </source>
</evidence>
<evidence type="ECO:0000313" key="10">
    <source>
        <dbReference type="EMBL" id="OJJ33484.1"/>
    </source>
</evidence>
<dbReference type="STRING" id="1073089.A0A1L9RF00"/>
<comment type="catalytic activity">
    <reaction evidence="8">
        <text>N-methylethanolamine phosphate + S-adenosyl-L-methionine = N,N-dimethylethanolamine phosphate + S-adenosyl-L-homocysteine + H(+)</text>
        <dbReference type="Rhea" id="RHEA:25321"/>
        <dbReference type="ChEBI" id="CHEBI:15378"/>
        <dbReference type="ChEBI" id="CHEBI:57781"/>
        <dbReference type="ChEBI" id="CHEBI:57856"/>
        <dbReference type="ChEBI" id="CHEBI:58641"/>
        <dbReference type="ChEBI" id="CHEBI:59789"/>
        <dbReference type="EC" id="2.1.1.103"/>
    </reaction>
    <physiologicalReaction direction="left-to-right" evidence="8">
        <dbReference type="Rhea" id="RHEA:25322"/>
    </physiologicalReaction>
</comment>
<evidence type="ECO:0000256" key="7">
    <source>
        <dbReference type="ARBA" id="ARBA00047622"/>
    </source>
</evidence>
<comment type="pathway">
    <text evidence="2">Lipid metabolism.</text>
</comment>
<evidence type="ECO:0000256" key="1">
    <source>
        <dbReference type="ARBA" id="ARBA00004969"/>
    </source>
</evidence>
<dbReference type="SUPFAM" id="SSF53335">
    <property type="entry name" value="S-adenosyl-L-methionine-dependent methyltransferases"/>
    <property type="match status" value="1"/>
</dbReference>
<dbReference type="Proteomes" id="UP000184383">
    <property type="component" value="Unassembled WGS sequence"/>
</dbReference>
<sequence length="229" mass="25927">MDTMAETMFDEIAKRYEAAFSEDPSLHQIIDRVLPLLPRNSCILDVGCGTGKPVSFRMARAGHKVTGIDISQQMLGIAERQVSSSGLEAEFEKTDMTKYTPADGTRFDAIFAIFSLFNISHAQTMEMLGKFREWLKPGGRVVIATIPSDCMFDDRSLYDESGKWIDQKPMYFMGHDFVGSAATVEGWYDALRGEGFEMESELRYQFASDDREAHKTDPDHQYFVARVKN</sequence>
<evidence type="ECO:0000256" key="6">
    <source>
        <dbReference type="ARBA" id="ARBA00047619"/>
    </source>
</evidence>
<dbReference type="PANTHER" id="PTHR44307">
    <property type="entry name" value="PHOSPHOETHANOLAMINE METHYLTRANSFERASE"/>
    <property type="match status" value="1"/>
</dbReference>
<dbReference type="GO" id="GO:0000234">
    <property type="term" value="F:phosphoethanolamine N-methyltransferase activity"/>
    <property type="evidence" value="ECO:0007669"/>
    <property type="project" value="UniProtKB-EC"/>
</dbReference>
<organism evidence="10 11">
    <name type="scientific">Aspergillus wentii DTO 134E9</name>
    <dbReference type="NCBI Taxonomy" id="1073089"/>
    <lineage>
        <taxon>Eukaryota</taxon>
        <taxon>Fungi</taxon>
        <taxon>Dikarya</taxon>
        <taxon>Ascomycota</taxon>
        <taxon>Pezizomycotina</taxon>
        <taxon>Eurotiomycetes</taxon>
        <taxon>Eurotiomycetidae</taxon>
        <taxon>Eurotiales</taxon>
        <taxon>Aspergillaceae</taxon>
        <taxon>Aspergillus</taxon>
        <taxon>Aspergillus subgen. Cremei</taxon>
    </lineage>
</organism>
<dbReference type="GeneID" id="63754489"/>
<dbReference type="RefSeq" id="XP_040687161.1">
    <property type="nucleotide sequence ID" value="XM_040838641.1"/>
</dbReference>
<dbReference type="Gene3D" id="3.40.50.150">
    <property type="entry name" value="Vaccinia Virus protein VP39"/>
    <property type="match status" value="1"/>
</dbReference>
<dbReference type="InterPro" id="IPR029063">
    <property type="entry name" value="SAM-dependent_MTases_sf"/>
</dbReference>
<dbReference type="VEuPathDB" id="FungiDB:ASPWEDRAFT_623252"/>
<name>A0A1L9RF00_ASPWE</name>
<evidence type="ECO:0000313" key="11">
    <source>
        <dbReference type="Proteomes" id="UP000184383"/>
    </source>
</evidence>
<evidence type="ECO:0000256" key="5">
    <source>
        <dbReference type="ARBA" id="ARBA00035674"/>
    </source>
</evidence>
<dbReference type="EC" id="2.1.1.103" evidence="5"/>
<comment type="catalytic activity">
    <reaction evidence="7">
        <text>phosphoethanolamine + S-adenosyl-L-methionine = N-methylethanolamine phosphate + S-adenosyl-L-homocysteine + H(+)</text>
        <dbReference type="Rhea" id="RHEA:20365"/>
        <dbReference type="ChEBI" id="CHEBI:15378"/>
        <dbReference type="ChEBI" id="CHEBI:57781"/>
        <dbReference type="ChEBI" id="CHEBI:57856"/>
        <dbReference type="ChEBI" id="CHEBI:58190"/>
        <dbReference type="ChEBI" id="CHEBI:59789"/>
        <dbReference type="EC" id="2.1.1.103"/>
    </reaction>
    <physiologicalReaction direction="left-to-right" evidence="7">
        <dbReference type="Rhea" id="RHEA:20366"/>
    </physiologicalReaction>
</comment>
<dbReference type="OrthoDB" id="540004at2759"/>
<keyword evidence="4" id="KW-0808">Transferase</keyword>
<comment type="pathway">
    <text evidence="1">Phospholipid metabolism; phosphatidylcholine biosynthesis.</text>
</comment>
<feature type="domain" description="Methyltransferase" evidence="9">
    <location>
        <begin position="43"/>
        <end position="139"/>
    </location>
</feature>
<comment type="catalytic activity">
    <reaction evidence="6">
        <text>N,N-dimethylethanolamine phosphate + S-adenosyl-L-methionine = phosphocholine + S-adenosyl-L-homocysteine + H(+)</text>
        <dbReference type="Rhea" id="RHEA:25325"/>
        <dbReference type="ChEBI" id="CHEBI:15378"/>
        <dbReference type="ChEBI" id="CHEBI:57856"/>
        <dbReference type="ChEBI" id="CHEBI:58641"/>
        <dbReference type="ChEBI" id="CHEBI:59789"/>
        <dbReference type="ChEBI" id="CHEBI:295975"/>
        <dbReference type="EC" id="2.1.1.103"/>
    </reaction>
    <physiologicalReaction direction="left-to-right" evidence="6">
        <dbReference type="Rhea" id="RHEA:25326"/>
    </physiologicalReaction>
</comment>
<dbReference type="CDD" id="cd02440">
    <property type="entry name" value="AdoMet_MTases"/>
    <property type="match status" value="1"/>
</dbReference>
<evidence type="ECO:0000259" key="9">
    <source>
        <dbReference type="Pfam" id="PF13649"/>
    </source>
</evidence>
<gene>
    <name evidence="10" type="ORF">ASPWEDRAFT_623252</name>
</gene>
<keyword evidence="11" id="KW-1185">Reference proteome</keyword>
<dbReference type="GO" id="GO:0032259">
    <property type="term" value="P:methylation"/>
    <property type="evidence" value="ECO:0007669"/>
    <property type="project" value="UniProtKB-KW"/>
</dbReference>
<accession>A0A1L9RF00</accession>
<evidence type="ECO:0000256" key="3">
    <source>
        <dbReference type="ARBA" id="ARBA00022603"/>
    </source>
</evidence>
<reference evidence="11" key="1">
    <citation type="journal article" date="2017" name="Genome Biol.">
        <title>Comparative genomics reveals high biological diversity and specific adaptations in the industrially and medically important fungal genus Aspergillus.</title>
        <authorList>
            <person name="de Vries R.P."/>
            <person name="Riley R."/>
            <person name="Wiebenga A."/>
            <person name="Aguilar-Osorio G."/>
            <person name="Amillis S."/>
            <person name="Uchima C.A."/>
            <person name="Anderluh G."/>
            <person name="Asadollahi M."/>
            <person name="Askin M."/>
            <person name="Barry K."/>
            <person name="Battaglia E."/>
            <person name="Bayram O."/>
            <person name="Benocci T."/>
            <person name="Braus-Stromeyer S.A."/>
            <person name="Caldana C."/>
            <person name="Canovas D."/>
            <person name="Cerqueira G.C."/>
            <person name="Chen F."/>
            <person name="Chen W."/>
            <person name="Choi C."/>
            <person name="Clum A."/>
            <person name="Dos Santos R.A."/>
            <person name="Damasio A.R."/>
            <person name="Diallinas G."/>
            <person name="Emri T."/>
            <person name="Fekete E."/>
            <person name="Flipphi M."/>
            <person name="Freyberg S."/>
            <person name="Gallo A."/>
            <person name="Gournas C."/>
            <person name="Habgood R."/>
            <person name="Hainaut M."/>
            <person name="Harispe M.L."/>
            <person name="Henrissat B."/>
            <person name="Hilden K.S."/>
            <person name="Hope R."/>
            <person name="Hossain A."/>
            <person name="Karabika E."/>
            <person name="Karaffa L."/>
            <person name="Karanyi Z."/>
            <person name="Krasevec N."/>
            <person name="Kuo A."/>
            <person name="Kusch H."/>
            <person name="LaButti K."/>
            <person name="Lagendijk E.L."/>
            <person name="Lapidus A."/>
            <person name="Levasseur A."/>
            <person name="Lindquist E."/>
            <person name="Lipzen A."/>
            <person name="Logrieco A.F."/>
            <person name="MacCabe A."/>
            <person name="Maekelae M.R."/>
            <person name="Malavazi I."/>
            <person name="Melin P."/>
            <person name="Meyer V."/>
            <person name="Mielnichuk N."/>
            <person name="Miskei M."/>
            <person name="Molnar A.P."/>
            <person name="Mule G."/>
            <person name="Ngan C.Y."/>
            <person name="Orejas M."/>
            <person name="Orosz E."/>
            <person name="Ouedraogo J.P."/>
            <person name="Overkamp K.M."/>
            <person name="Park H.-S."/>
            <person name="Perrone G."/>
            <person name="Piumi F."/>
            <person name="Punt P.J."/>
            <person name="Ram A.F."/>
            <person name="Ramon A."/>
            <person name="Rauscher S."/>
            <person name="Record E."/>
            <person name="Riano-Pachon D.M."/>
            <person name="Robert V."/>
            <person name="Roehrig J."/>
            <person name="Ruller R."/>
            <person name="Salamov A."/>
            <person name="Salih N.S."/>
            <person name="Samson R.A."/>
            <person name="Sandor E."/>
            <person name="Sanguinetti M."/>
            <person name="Schuetze T."/>
            <person name="Sepcic K."/>
            <person name="Shelest E."/>
            <person name="Sherlock G."/>
            <person name="Sophianopoulou V."/>
            <person name="Squina F.M."/>
            <person name="Sun H."/>
            <person name="Susca A."/>
            <person name="Todd R.B."/>
            <person name="Tsang A."/>
            <person name="Unkles S.E."/>
            <person name="van de Wiele N."/>
            <person name="van Rossen-Uffink D."/>
            <person name="Oliveira J.V."/>
            <person name="Vesth T.C."/>
            <person name="Visser J."/>
            <person name="Yu J.-H."/>
            <person name="Zhou M."/>
            <person name="Andersen M.R."/>
            <person name="Archer D.B."/>
            <person name="Baker S.E."/>
            <person name="Benoit I."/>
            <person name="Brakhage A.A."/>
            <person name="Braus G.H."/>
            <person name="Fischer R."/>
            <person name="Frisvad J.C."/>
            <person name="Goldman G.H."/>
            <person name="Houbraken J."/>
            <person name="Oakley B."/>
            <person name="Pocsi I."/>
            <person name="Scazzocchio C."/>
            <person name="Seiboth B."/>
            <person name="vanKuyk P.A."/>
            <person name="Wortman J."/>
            <person name="Dyer P.S."/>
            <person name="Grigoriev I.V."/>
        </authorList>
    </citation>
    <scope>NUCLEOTIDE SEQUENCE [LARGE SCALE GENOMIC DNA]</scope>
    <source>
        <strain evidence="11">DTO 134E9</strain>
    </source>
</reference>
<dbReference type="Pfam" id="PF13649">
    <property type="entry name" value="Methyltransf_25"/>
    <property type="match status" value="1"/>
</dbReference>